<protein>
    <recommendedName>
        <fullName evidence="3">Lipoprotein</fullName>
    </recommendedName>
</protein>
<keyword evidence="2" id="KW-1185">Reference proteome</keyword>
<dbReference type="RefSeq" id="WP_187963860.1">
    <property type="nucleotide sequence ID" value="NZ_JACVDC010000002.1"/>
</dbReference>
<organism evidence="1 2">
    <name type="scientific">Sinomicrobium weinanense</name>
    <dbReference type="NCBI Taxonomy" id="2842200"/>
    <lineage>
        <taxon>Bacteria</taxon>
        <taxon>Pseudomonadati</taxon>
        <taxon>Bacteroidota</taxon>
        <taxon>Flavobacteriia</taxon>
        <taxon>Flavobacteriales</taxon>
        <taxon>Flavobacteriaceae</taxon>
        <taxon>Sinomicrobium</taxon>
    </lineage>
</organism>
<reference evidence="1 2" key="1">
    <citation type="submission" date="2020-09" db="EMBL/GenBank/DDBJ databases">
        <title>Sinomicrobium weinanense sp. nov., a halophilic bacteria isolated from saline-alkali soil.</title>
        <authorList>
            <person name="Wu P."/>
            <person name="Ren H."/>
            <person name="Mei Y."/>
            <person name="Liang Y."/>
            <person name="Chen Z."/>
        </authorList>
    </citation>
    <scope>NUCLEOTIDE SEQUENCE [LARGE SCALE GENOMIC DNA]</scope>
    <source>
        <strain evidence="1 2">FJxs</strain>
    </source>
</reference>
<gene>
    <name evidence="1" type="ORF">IBL28_01900</name>
</gene>
<dbReference type="AlphaFoldDB" id="A0A926JNT5"/>
<evidence type="ECO:0000313" key="2">
    <source>
        <dbReference type="Proteomes" id="UP000653730"/>
    </source>
</evidence>
<proteinExistence type="predicted"/>
<name>A0A926JNT5_9FLAO</name>
<dbReference type="EMBL" id="JACVDC010000002">
    <property type="protein sequence ID" value="MBC9794705.1"/>
    <property type="molecule type" value="Genomic_DNA"/>
</dbReference>
<evidence type="ECO:0000313" key="1">
    <source>
        <dbReference type="EMBL" id="MBC9794705.1"/>
    </source>
</evidence>
<dbReference type="Proteomes" id="UP000653730">
    <property type="component" value="Unassembled WGS sequence"/>
</dbReference>
<sequence length="240" mass="28129">MHRIFYSLFLIVLLTGCKSVSVNNQFQRTTTEPLELGVIGLHEDYYPNDRFSTTTVPELQHKIRVKAIKNTFNKKKFNAYLKASPENRMQLQYIDSLPDKPEYISLQLIDNVTHVEELNKDKNLVDYLKSQTDAYMVTSVAAVLQGMQLQSVTMAESVFLVYDKDLKKYALEINNRDRTTSRIRMEDMEVFAYGLSFFCWGENKRHRVVIRNIIEENHPCPEDTRKRASKVKKKVNYFKL</sequence>
<dbReference type="PROSITE" id="PS51257">
    <property type="entry name" value="PROKAR_LIPOPROTEIN"/>
    <property type="match status" value="1"/>
</dbReference>
<accession>A0A926JNT5</accession>
<evidence type="ECO:0008006" key="3">
    <source>
        <dbReference type="Google" id="ProtNLM"/>
    </source>
</evidence>
<comment type="caution">
    <text evidence="1">The sequence shown here is derived from an EMBL/GenBank/DDBJ whole genome shotgun (WGS) entry which is preliminary data.</text>
</comment>